<evidence type="ECO:0000313" key="4">
    <source>
        <dbReference type="Proteomes" id="UP000663791"/>
    </source>
</evidence>
<evidence type="ECO:0000313" key="3">
    <source>
        <dbReference type="EMBL" id="MBM9458388.1"/>
    </source>
</evidence>
<dbReference type="RefSeq" id="WP_205289699.1">
    <property type="nucleotide sequence ID" value="NZ_CP074406.1"/>
</dbReference>
<dbReference type="GO" id="GO:0009103">
    <property type="term" value="P:lipopolysaccharide biosynthetic process"/>
    <property type="evidence" value="ECO:0007669"/>
    <property type="project" value="TreeGrafter"/>
</dbReference>
<protein>
    <submittedName>
        <fullName evidence="3">Glycosyltransferase family 4 protein</fullName>
    </submittedName>
</protein>
<evidence type="ECO:0000259" key="2">
    <source>
        <dbReference type="Pfam" id="PF00534"/>
    </source>
</evidence>
<dbReference type="GO" id="GO:0016757">
    <property type="term" value="F:glycosyltransferase activity"/>
    <property type="evidence" value="ECO:0007669"/>
    <property type="project" value="InterPro"/>
</dbReference>
<gene>
    <name evidence="3" type="ORF">JK386_00550</name>
</gene>
<sequence length="327" mass="35366">MTVYVDRRYDGAHGIGRYAREIYSRMELEFVALPTRGNPVSPTSLASGGWLVPNRNDVIYSPGFGTGFSRARQLLTVHDLIHLTHPSGRTKARLQRVYYERAVRQSILRTGHVMTVSEVSAGAIREWLVDESVEIHVTGNGCSDSFTPDGAVHLRDRPYALFVGNAKPHKNPGLVFAALSRISDLDLVVVTADWSSLAPVAAAAGVLDRIIVVSGVDDDQLAEYYRGAEVLLFPSIVEGFGLPVLEALKCHTPVVYCSIAESVAEICEGTQFAVSDPGDIAGYATAIEVALDSQFAAPPSLAGYDWANVARRVDAVLKRLIDEVANG</sequence>
<dbReference type="Proteomes" id="UP000663791">
    <property type="component" value="Unassembled WGS sequence"/>
</dbReference>
<dbReference type="SUPFAM" id="SSF53756">
    <property type="entry name" value="UDP-Glycosyltransferase/glycogen phosphorylase"/>
    <property type="match status" value="1"/>
</dbReference>
<keyword evidence="1" id="KW-0808">Transferase</keyword>
<dbReference type="PANTHER" id="PTHR46401">
    <property type="entry name" value="GLYCOSYLTRANSFERASE WBBK-RELATED"/>
    <property type="match status" value="1"/>
</dbReference>
<reference evidence="3" key="1">
    <citation type="submission" date="2021-01" db="EMBL/GenBank/DDBJ databases">
        <title>Novel species in genus Nocardioides.</title>
        <authorList>
            <person name="Zhang G."/>
        </authorList>
    </citation>
    <scope>NUCLEOTIDE SEQUENCE</scope>
    <source>
        <strain evidence="3">Zg-536</strain>
    </source>
</reference>
<dbReference type="CDD" id="cd03809">
    <property type="entry name" value="GT4_MtfB-like"/>
    <property type="match status" value="1"/>
</dbReference>
<feature type="domain" description="Glycosyl transferase family 1" evidence="2">
    <location>
        <begin position="156"/>
        <end position="294"/>
    </location>
</feature>
<dbReference type="Gene3D" id="3.40.50.2000">
    <property type="entry name" value="Glycogen Phosphorylase B"/>
    <property type="match status" value="1"/>
</dbReference>
<name>A0A938Y1W3_9ACTN</name>
<evidence type="ECO:0000256" key="1">
    <source>
        <dbReference type="ARBA" id="ARBA00022679"/>
    </source>
</evidence>
<dbReference type="PANTHER" id="PTHR46401:SF2">
    <property type="entry name" value="GLYCOSYLTRANSFERASE WBBK-RELATED"/>
    <property type="match status" value="1"/>
</dbReference>
<dbReference type="InterPro" id="IPR001296">
    <property type="entry name" value="Glyco_trans_1"/>
</dbReference>
<comment type="caution">
    <text evidence="3">The sequence shown here is derived from an EMBL/GenBank/DDBJ whole genome shotgun (WGS) entry which is preliminary data.</text>
</comment>
<keyword evidence="4" id="KW-1185">Reference proteome</keyword>
<dbReference type="Pfam" id="PF00534">
    <property type="entry name" value="Glycos_transf_1"/>
    <property type="match status" value="1"/>
</dbReference>
<dbReference type="EMBL" id="JAERTX010000001">
    <property type="protein sequence ID" value="MBM9458388.1"/>
    <property type="molecule type" value="Genomic_DNA"/>
</dbReference>
<proteinExistence type="predicted"/>
<organism evidence="3 4">
    <name type="scientific">Nocardioides faecalis</name>
    <dbReference type="NCBI Taxonomy" id="2803858"/>
    <lineage>
        <taxon>Bacteria</taxon>
        <taxon>Bacillati</taxon>
        <taxon>Actinomycetota</taxon>
        <taxon>Actinomycetes</taxon>
        <taxon>Propionibacteriales</taxon>
        <taxon>Nocardioidaceae</taxon>
        <taxon>Nocardioides</taxon>
    </lineage>
</organism>
<dbReference type="AlphaFoldDB" id="A0A938Y1W3"/>
<accession>A0A938Y1W3</accession>